<proteinExistence type="inferred from homology"/>
<feature type="compositionally biased region" description="Low complexity" evidence="3">
    <location>
        <begin position="12"/>
        <end position="48"/>
    </location>
</feature>
<evidence type="ECO:0000313" key="5">
    <source>
        <dbReference type="EMBL" id="PYI15107.1"/>
    </source>
</evidence>
<feature type="domain" description="Enoyl reductase (ER)" evidence="4">
    <location>
        <begin position="59"/>
        <end position="409"/>
    </location>
</feature>
<keyword evidence="2" id="KW-0560">Oxidoreductase</keyword>
<dbReference type="SUPFAM" id="SSF51735">
    <property type="entry name" value="NAD(P)-binding Rossmann-fold domains"/>
    <property type="match status" value="1"/>
</dbReference>
<dbReference type="InterPro" id="IPR013149">
    <property type="entry name" value="ADH-like_C"/>
</dbReference>
<dbReference type="InterPro" id="IPR013154">
    <property type="entry name" value="ADH-like_N"/>
</dbReference>
<dbReference type="AlphaFoldDB" id="A0A2V5HT93"/>
<dbReference type="PANTHER" id="PTHR45348">
    <property type="entry name" value="HYPOTHETICAL OXIDOREDUCTASE (EUROFUNG)"/>
    <property type="match status" value="1"/>
</dbReference>
<dbReference type="EMBL" id="KZ825195">
    <property type="protein sequence ID" value="PYI15107.1"/>
    <property type="molecule type" value="Genomic_DNA"/>
</dbReference>
<gene>
    <name evidence="5" type="ORF">BO99DRAFT_468796</name>
</gene>
<keyword evidence="6" id="KW-1185">Reference proteome</keyword>
<dbReference type="InterPro" id="IPR036291">
    <property type="entry name" value="NAD(P)-bd_dom_sf"/>
</dbReference>
<dbReference type="InterPro" id="IPR020843">
    <property type="entry name" value="ER"/>
</dbReference>
<dbReference type="CDD" id="cd08249">
    <property type="entry name" value="enoyl_reductase_like"/>
    <property type="match status" value="1"/>
</dbReference>
<dbReference type="SMART" id="SM00829">
    <property type="entry name" value="PKS_ER"/>
    <property type="match status" value="1"/>
</dbReference>
<dbReference type="Gene3D" id="3.40.50.720">
    <property type="entry name" value="NAD(P)-binding Rossmann-like Domain"/>
    <property type="match status" value="1"/>
</dbReference>
<evidence type="ECO:0000259" key="4">
    <source>
        <dbReference type="SMART" id="SM00829"/>
    </source>
</evidence>
<evidence type="ECO:0000256" key="2">
    <source>
        <dbReference type="ARBA" id="ARBA00023002"/>
    </source>
</evidence>
<protein>
    <submittedName>
        <fullName evidence="5">GroES-like protein</fullName>
    </submittedName>
</protein>
<dbReference type="OMA" id="PPESQWI"/>
<accession>A0A2V5HT93</accession>
<dbReference type="PANTHER" id="PTHR45348:SF2">
    <property type="entry name" value="ZINC-TYPE ALCOHOL DEHYDROGENASE-LIKE PROTEIN C2E1P3.01"/>
    <property type="match status" value="1"/>
</dbReference>
<comment type="similarity">
    <text evidence="1">Belongs to the zinc-containing alcohol dehydrogenase family.</text>
</comment>
<dbReference type="GO" id="GO:0016651">
    <property type="term" value="F:oxidoreductase activity, acting on NAD(P)H"/>
    <property type="evidence" value="ECO:0007669"/>
    <property type="project" value="InterPro"/>
</dbReference>
<dbReference type="InterPro" id="IPR011032">
    <property type="entry name" value="GroES-like_sf"/>
</dbReference>
<name>A0A2V5HT93_ASPV1</name>
<feature type="non-terminal residue" evidence="5">
    <location>
        <position position="1"/>
    </location>
</feature>
<dbReference type="InterPro" id="IPR047122">
    <property type="entry name" value="Trans-enoyl_RdTase-like"/>
</dbReference>
<reference evidence="5" key="1">
    <citation type="submission" date="2018-02" db="EMBL/GenBank/DDBJ databases">
        <title>The genomes of Aspergillus section Nigri reveals drivers in fungal speciation.</title>
        <authorList>
            <consortium name="DOE Joint Genome Institute"/>
            <person name="Vesth T.C."/>
            <person name="Nybo J."/>
            <person name="Theobald S."/>
            <person name="Brandl J."/>
            <person name="Frisvad J.C."/>
            <person name="Nielsen K.F."/>
            <person name="Lyhne E.K."/>
            <person name="Kogle M.E."/>
            <person name="Kuo A."/>
            <person name="Riley R."/>
            <person name="Clum A."/>
            <person name="Nolan M."/>
            <person name="Lipzen A."/>
            <person name="Salamov A."/>
            <person name="Henrissat B."/>
            <person name="Wiebenga A."/>
            <person name="De vries R.P."/>
            <person name="Grigoriev I.V."/>
            <person name="Mortensen U.H."/>
            <person name="Andersen M.R."/>
            <person name="Baker S.E."/>
        </authorList>
    </citation>
    <scope>NUCLEOTIDE SEQUENCE [LARGE SCALE GENOMIC DNA]</scope>
    <source>
        <strain evidence="5">CBS 115571</strain>
    </source>
</reference>
<feature type="region of interest" description="Disordered" evidence="3">
    <location>
        <begin position="1"/>
        <end position="48"/>
    </location>
</feature>
<evidence type="ECO:0000256" key="3">
    <source>
        <dbReference type="SAM" id="MobiDB-lite"/>
    </source>
</evidence>
<dbReference type="Pfam" id="PF00107">
    <property type="entry name" value="ADH_zinc_N"/>
    <property type="match status" value="1"/>
</dbReference>
<dbReference type="Pfam" id="PF08240">
    <property type="entry name" value="ADH_N"/>
    <property type="match status" value="1"/>
</dbReference>
<evidence type="ECO:0000313" key="6">
    <source>
        <dbReference type="Proteomes" id="UP000249829"/>
    </source>
</evidence>
<organism evidence="5 6">
    <name type="scientific">Aspergillus violaceofuscus (strain CBS 115571)</name>
    <dbReference type="NCBI Taxonomy" id="1450538"/>
    <lineage>
        <taxon>Eukaryota</taxon>
        <taxon>Fungi</taxon>
        <taxon>Dikarya</taxon>
        <taxon>Ascomycota</taxon>
        <taxon>Pezizomycotina</taxon>
        <taxon>Eurotiomycetes</taxon>
        <taxon>Eurotiomycetidae</taxon>
        <taxon>Eurotiales</taxon>
        <taxon>Aspergillaceae</taxon>
        <taxon>Aspergillus</taxon>
    </lineage>
</organism>
<dbReference type="STRING" id="1450538.A0A2V5HT93"/>
<dbReference type="Proteomes" id="UP000249829">
    <property type="component" value="Unassembled WGS sequence"/>
</dbReference>
<evidence type="ECO:0000256" key="1">
    <source>
        <dbReference type="ARBA" id="ARBA00008072"/>
    </source>
</evidence>
<dbReference type="SUPFAM" id="SSF50129">
    <property type="entry name" value="GroES-like"/>
    <property type="match status" value="1"/>
</dbReference>
<dbReference type="Gene3D" id="3.90.180.10">
    <property type="entry name" value="Medium-chain alcohol dehydrogenases, catalytic domain"/>
    <property type="match status" value="1"/>
</dbReference>
<sequence length="414" mass="43347">DTSIEDHSSTKHQSSQASPIPHHHSQPSTSPQHQHPTTTPPSTMSQPQTQTALLATAIGQPLTKATRSIPTPGAHQVQIKVTVAGLNPHDAKSRDYGLFIQDALPAVLAADVVGVVTQLGPEVTRFQPGDHVVGQAALILPHGHPSTLRLSETNNDTQGLQEYAVLDERYAAQVPSGFTDAQLATLPTNLVTAAVALFDASGLGIPSPWWGEDSAAAAWSFDYAGTSVLILGGGSNTGRFAIQLAALARIGRIVVVAGTKSAEEAKDLGATHVVDRTGKSGLEIAAEVRAIVGDELLYALDTINPPESQWIGVEALSNSQTGKLARLIPRGVVDESKLSAPKGAGFETVNVMGVSTARPATAGPLWNRVPGWVAQGKIKPTGFQVLRGLDVDAVNKVLDGYSSGAETGHWQVHL</sequence>